<feature type="compositionally biased region" description="Low complexity" evidence="1">
    <location>
        <begin position="298"/>
        <end position="340"/>
    </location>
</feature>
<gene>
    <name evidence="5" type="ORF">DASC09_025640</name>
</gene>
<feature type="region of interest" description="Disordered" evidence="1">
    <location>
        <begin position="398"/>
        <end position="427"/>
    </location>
</feature>
<feature type="region of interest" description="Disordered" evidence="1">
    <location>
        <begin position="105"/>
        <end position="152"/>
    </location>
</feature>
<evidence type="ECO:0000313" key="6">
    <source>
        <dbReference type="Proteomes" id="UP001360560"/>
    </source>
</evidence>
<keyword evidence="6" id="KW-1185">Reference proteome</keyword>
<feature type="transmembrane region" description="Helical" evidence="2">
    <location>
        <begin position="360"/>
        <end position="382"/>
    </location>
</feature>
<feature type="chain" id="PRO_5043966487" evidence="3">
    <location>
        <begin position="18"/>
        <end position="493"/>
    </location>
</feature>
<reference evidence="5 6" key="1">
    <citation type="journal article" date="2023" name="Elife">
        <title>Identification of key yeast species and microbe-microbe interactions impacting larval growth of Drosophila in the wild.</title>
        <authorList>
            <person name="Mure A."/>
            <person name="Sugiura Y."/>
            <person name="Maeda R."/>
            <person name="Honda K."/>
            <person name="Sakurai N."/>
            <person name="Takahashi Y."/>
            <person name="Watada M."/>
            <person name="Katoh T."/>
            <person name="Gotoh A."/>
            <person name="Gotoh Y."/>
            <person name="Taniguchi I."/>
            <person name="Nakamura K."/>
            <person name="Hayashi T."/>
            <person name="Katayama T."/>
            <person name="Uemura T."/>
            <person name="Hattori Y."/>
        </authorList>
    </citation>
    <scope>NUCLEOTIDE SEQUENCE [LARGE SCALE GENOMIC DNA]</scope>
    <source>
        <strain evidence="5 6">SC-9</strain>
    </source>
</reference>
<dbReference type="SMART" id="SM00321">
    <property type="entry name" value="WSC"/>
    <property type="match status" value="1"/>
</dbReference>
<keyword evidence="2" id="KW-1133">Transmembrane helix</keyword>
<dbReference type="AlphaFoldDB" id="A0AAV5QKU3"/>
<feature type="signal peptide" evidence="3">
    <location>
        <begin position="1"/>
        <end position="17"/>
    </location>
</feature>
<protein>
    <submittedName>
        <fullName evidence="5">Wsc4 protein</fullName>
    </submittedName>
</protein>
<evidence type="ECO:0000256" key="3">
    <source>
        <dbReference type="SAM" id="SignalP"/>
    </source>
</evidence>
<dbReference type="RefSeq" id="XP_064852239.1">
    <property type="nucleotide sequence ID" value="XM_064996167.1"/>
</dbReference>
<feature type="domain" description="WSC" evidence="4">
    <location>
        <begin position="14"/>
        <end position="95"/>
    </location>
</feature>
<keyword evidence="3" id="KW-0732">Signal</keyword>
<dbReference type="Pfam" id="PF01822">
    <property type="entry name" value="WSC"/>
    <property type="match status" value="1"/>
</dbReference>
<feature type="compositionally biased region" description="Polar residues" evidence="1">
    <location>
        <begin position="404"/>
        <end position="427"/>
    </location>
</feature>
<evidence type="ECO:0000256" key="1">
    <source>
        <dbReference type="SAM" id="MobiDB-lite"/>
    </source>
</evidence>
<comment type="caution">
    <text evidence="5">The sequence shown here is derived from an EMBL/GenBank/DDBJ whole genome shotgun (WGS) entry which is preliminary data.</text>
</comment>
<dbReference type="GeneID" id="90073218"/>
<keyword evidence="2" id="KW-0472">Membrane</keyword>
<evidence type="ECO:0000313" key="5">
    <source>
        <dbReference type="EMBL" id="GMM35239.1"/>
    </source>
</evidence>
<sequence>MLQLLLVMLSLAARIVADWCSTQNTGTARISYEFMSHGYCSEHCGEYAFAIVQGKSCWCSNTQPSTTGGDCDTECPGYGYEICGGSGTFGYIVLDEGLASSVSSTESSSYSTSSGDNEASTSYTTTSSSHSEASTSYPSTSSSHSTSYSTSSTSTIAPRISTVVSTSVATIVSTTISISSTAPSVTTSLATVISIQPASTLVSEIVSTEIVTGDTQYLTQTSIFQLTTTSVVSMGPQVTTIVTKVDKNTISNIVTSVRYSTIEKINNSTITTVISPVKYSLSNSSTILITPVTTSSKVASSTTTSSPSSTGTASTNNQNINANTTTSSINNTTTNTTDTNMARQSKHSATSSFFHNKGKVAGVFTAVGVFIVLLVVLAVILISRHRRKFQENQRRDSFMMGIPSPSTLVGSMTPDSPTKNRFSGASGDSDNNLNIFGDYPTPIKHYTHSSFDKDENVGTDNRLEAPMVVFHNQSTVSLEDNKDYTRKLQVMNP</sequence>
<name>A0AAV5QKU3_9ASCO</name>
<evidence type="ECO:0000256" key="2">
    <source>
        <dbReference type="SAM" id="Phobius"/>
    </source>
</evidence>
<proteinExistence type="predicted"/>
<dbReference type="EMBL" id="BTFZ01000004">
    <property type="protein sequence ID" value="GMM35239.1"/>
    <property type="molecule type" value="Genomic_DNA"/>
</dbReference>
<dbReference type="Proteomes" id="UP001360560">
    <property type="component" value="Unassembled WGS sequence"/>
</dbReference>
<organism evidence="5 6">
    <name type="scientific">Saccharomycopsis crataegensis</name>
    <dbReference type="NCBI Taxonomy" id="43959"/>
    <lineage>
        <taxon>Eukaryota</taxon>
        <taxon>Fungi</taxon>
        <taxon>Dikarya</taxon>
        <taxon>Ascomycota</taxon>
        <taxon>Saccharomycotina</taxon>
        <taxon>Saccharomycetes</taxon>
        <taxon>Saccharomycopsidaceae</taxon>
        <taxon>Saccharomycopsis</taxon>
    </lineage>
</organism>
<feature type="region of interest" description="Disordered" evidence="1">
    <location>
        <begin position="298"/>
        <end position="344"/>
    </location>
</feature>
<accession>A0AAV5QKU3</accession>
<dbReference type="InterPro" id="IPR002889">
    <property type="entry name" value="WSC_carb-bd"/>
</dbReference>
<evidence type="ECO:0000259" key="4">
    <source>
        <dbReference type="PROSITE" id="PS51212"/>
    </source>
</evidence>
<dbReference type="PROSITE" id="PS51212">
    <property type="entry name" value="WSC"/>
    <property type="match status" value="1"/>
</dbReference>
<keyword evidence="2" id="KW-0812">Transmembrane</keyword>